<protein>
    <submittedName>
        <fullName evidence="1">Uncharacterized protein</fullName>
    </submittedName>
</protein>
<dbReference type="OrthoDB" id="3827359at2"/>
<dbReference type="EMBL" id="RKHQ01000001">
    <property type="protein sequence ID" value="ROR95708.1"/>
    <property type="molecule type" value="Genomic_DNA"/>
</dbReference>
<dbReference type="RefSeq" id="WP_148059508.1">
    <property type="nucleotide sequence ID" value="NZ_RKHQ01000001.1"/>
</dbReference>
<accession>A0A3N2D7S9</accession>
<organism evidence="1 2">
    <name type="scientific">Salana multivorans</name>
    <dbReference type="NCBI Taxonomy" id="120377"/>
    <lineage>
        <taxon>Bacteria</taxon>
        <taxon>Bacillati</taxon>
        <taxon>Actinomycetota</taxon>
        <taxon>Actinomycetes</taxon>
        <taxon>Micrococcales</taxon>
        <taxon>Beutenbergiaceae</taxon>
        <taxon>Salana</taxon>
    </lineage>
</organism>
<evidence type="ECO:0000313" key="1">
    <source>
        <dbReference type="EMBL" id="ROR95708.1"/>
    </source>
</evidence>
<reference evidence="1 2" key="1">
    <citation type="submission" date="2018-11" db="EMBL/GenBank/DDBJ databases">
        <title>Sequencing the genomes of 1000 actinobacteria strains.</title>
        <authorList>
            <person name="Klenk H.-P."/>
        </authorList>
    </citation>
    <scope>NUCLEOTIDE SEQUENCE [LARGE SCALE GENOMIC DNA]</scope>
    <source>
        <strain evidence="1 2">DSM 13521</strain>
    </source>
</reference>
<comment type="caution">
    <text evidence="1">The sequence shown here is derived from an EMBL/GenBank/DDBJ whole genome shotgun (WGS) entry which is preliminary data.</text>
</comment>
<proteinExistence type="predicted"/>
<name>A0A3N2D7S9_9MICO</name>
<gene>
    <name evidence="1" type="ORF">EDD28_0270</name>
</gene>
<evidence type="ECO:0000313" key="2">
    <source>
        <dbReference type="Proteomes" id="UP000275356"/>
    </source>
</evidence>
<keyword evidence="2" id="KW-1185">Reference proteome</keyword>
<dbReference type="AlphaFoldDB" id="A0A3N2D7S9"/>
<sequence length="166" mass="18018">MRWDELFEDLEAQAEAQVAVEREDLVAEVDAAESARLLLLDRLGRGDVAKVALASGLIVEGAVADVGVGWFLLRARPRELLVALRGVEWLEGATRADPDRERTARRLGLGHVLRGLAAREVEVVVETRNHDVAGTVTRTGADHVDVESDRGRVASVPWDAIVSVAI</sequence>
<dbReference type="Proteomes" id="UP000275356">
    <property type="component" value="Unassembled WGS sequence"/>
</dbReference>